<dbReference type="SMART" id="SM00812">
    <property type="entry name" value="Alpha_L_fucos"/>
    <property type="match status" value="1"/>
</dbReference>
<dbReference type="AlphaFoldDB" id="A0AAN7VH95"/>
<dbReference type="SUPFAM" id="SSF51445">
    <property type="entry name" value="(Trans)glycosidases"/>
    <property type="match status" value="1"/>
</dbReference>
<keyword evidence="9" id="KW-1185">Reference proteome</keyword>
<dbReference type="InterPro" id="IPR000933">
    <property type="entry name" value="Glyco_hydro_29"/>
</dbReference>
<evidence type="ECO:0000256" key="5">
    <source>
        <dbReference type="ARBA" id="ARBA00022801"/>
    </source>
</evidence>
<dbReference type="GO" id="GO:0016139">
    <property type="term" value="P:glycoside catabolic process"/>
    <property type="evidence" value="ECO:0007669"/>
    <property type="project" value="TreeGrafter"/>
</dbReference>
<dbReference type="EMBL" id="JAVRBK010000004">
    <property type="protein sequence ID" value="KAK5645166.1"/>
    <property type="molecule type" value="Genomic_DNA"/>
</dbReference>
<keyword evidence="4" id="KW-0732">Signal</keyword>
<dbReference type="Pfam" id="PF01120">
    <property type="entry name" value="Alpha_L_fucos"/>
    <property type="match status" value="1"/>
</dbReference>
<evidence type="ECO:0000313" key="8">
    <source>
        <dbReference type="EMBL" id="KAK5645166.1"/>
    </source>
</evidence>
<gene>
    <name evidence="8" type="ORF">RI129_006466</name>
</gene>
<dbReference type="PANTHER" id="PTHR10030">
    <property type="entry name" value="ALPHA-L-FUCOSIDASE"/>
    <property type="match status" value="1"/>
</dbReference>
<dbReference type="GO" id="GO:0005764">
    <property type="term" value="C:lysosome"/>
    <property type="evidence" value="ECO:0007669"/>
    <property type="project" value="TreeGrafter"/>
</dbReference>
<organism evidence="8 9">
    <name type="scientific">Pyrocoelia pectoralis</name>
    <dbReference type="NCBI Taxonomy" id="417401"/>
    <lineage>
        <taxon>Eukaryota</taxon>
        <taxon>Metazoa</taxon>
        <taxon>Ecdysozoa</taxon>
        <taxon>Arthropoda</taxon>
        <taxon>Hexapoda</taxon>
        <taxon>Insecta</taxon>
        <taxon>Pterygota</taxon>
        <taxon>Neoptera</taxon>
        <taxon>Endopterygota</taxon>
        <taxon>Coleoptera</taxon>
        <taxon>Polyphaga</taxon>
        <taxon>Elateriformia</taxon>
        <taxon>Elateroidea</taxon>
        <taxon>Lampyridae</taxon>
        <taxon>Lampyrinae</taxon>
        <taxon>Pyrocoelia</taxon>
    </lineage>
</organism>
<evidence type="ECO:0000256" key="4">
    <source>
        <dbReference type="ARBA" id="ARBA00022729"/>
    </source>
</evidence>
<dbReference type="PANTHER" id="PTHR10030:SF37">
    <property type="entry name" value="ALPHA-L-FUCOSIDASE-RELATED"/>
    <property type="match status" value="1"/>
</dbReference>
<feature type="domain" description="Glycoside hydrolase family 29 N-terminal" evidence="7">
    <location>
        <begin position="1"/>
        <end position="253"/>
    </location>
</feature>
<comment type="similarity">
    <text evidence="2">Belongs to the glycosyl hydrolase 29 family.</text>
</comment>
<proteinExistence type="inferred from homology"/>
<sequence length="267" mass="31266">MQNNYPPRFTYQEFARDFTAELFDPHKWMALFEKSGAKYVILTAKHLDGYTLWPSNYSFSWNSKDVGPDRDLLGEFTNAVRNTSMKFGLYYTLFEWYHPQYMSDKKSKFTKNDFVLHKVLPEMMEMVNLYQPDILWSGGDWQANDTYWKSKEFLAWLYNESPVKDTVLVNDGWGNGTECRHGGYFVCSNLSAIKNHKWEKAVKMDKLSWGYRRNVNYEDFQTVKELILILAQTVSRGGNLLLNVGPTSDGRIDLLSSPTRKMVICKW</sequence>
<evidence type="ECO:0000256" key="1">
    <source>
        <dbReference type="ARBA" id="ARBA00004071"/>
    </source>
</evidence>
<dbReference type="GO" id="GO:0004560">
    <property type="term" value="F:alpha-L-fucosidase activity"/>
    <property type="evidence" value="ECO:0007669"/>
    <property type="project" value="UniProtKB-EC"/>
</dbReference>
<evidence type="ECO:0000256" key="3">
    <source>
        <dbReference type="ARBA" id="ARBA00012662"/>
    </source>
</evidence>
<dbReference type="GO" id="GO:0006004">
    <property type="term" value="P:fucose metabolic process"/>
    <property type="evidence" value="ECO:0007669"/>
    <property type="project" value="InterPro"/>
</dbReference>
<dbReference type="InterPro" id="IPR016286">
    <property type="entry name" value="FUC_metazoa-typ"/>
</dbReference>
<keyword evidence="6" id="KW-0326">Glycosidase</keyword>
<dbReference type="EC" id="3.2.1.51" evidence="3"/>
<evidence type="ECO:0000259" key="7">
    <source>
        <dbReference type="Pfam" id="PF01120"/>
    </source>
</evidence>
<dbReference type="InterPro" id="IPR017853">
    <property type="entry name" value="GH"/>
</dbReference>
<dbReference type="Gene3D" id="3.20.20.80">
    <property type="entry name" value="Glycosidases"/>
    <property type="match status" value="1"/>
</dbReference>
<protein>
    <recommendedName>
        <fullName evidence="3">alpha-L-fucosidase</fullName>
        <ecNumber evidence="3">3.2.1.51</ecNumber>
    </recommendedName>
</protein>
<reference evidence="8 9" key="1">
    <citation type="journal article" date="2024" name="Insects">
        <title>An Improved Chromosome-Level Genome Assembly of the Firefly Pyrocoelia pectoralis.</title>
        <authorList>
            <person name="Fu X."/>
            <person name="Meyer-Rochow V.B."/>
            <person name="Ballantyne L."/>
            <person name="Zhu X."/>
        </authorList>
    </citation>
    <scope>NUCLEOTIDE SEQUENCE [LARGE SCALE GENOMIC DNA]</scope>
    <source>
        <strain evidence="8">XCY_ONT2</strain>
    </source>
</reference>
<comment type="function">
    <text evidence="1">Alpha-L-fucosidase is responsible for hydrolyzing the alpha-1,6-linked fucose joined to the reducing-end N-acetylglucosamine of the carbohydrate moieties of glycoproteins.</text>
</comment>
<comment type="caution">
    <text evidence="8">The sequence shown here is derived from an EMBL/GenBank/DDBJ whole genome shotgun (WGS) entry which is preliminary data.</text>
</comment>
<dbReference type="InterPro" id="IPR057739">
    <property type="entry name" value="Glyco_hydro_29_N"/>
</dbReference>
<accession>A0AAN7VH95</accession>
<dbReference type="Proteomes" id="UP001329430">
    <property type="component" value="Chromosome 4"/>
</dbReference>
<evidence type="ECO:0000256" key="6">
    <source>
        <dbReference type="ARBA" id="ARBA00023295"/>
    </source>
</evidence>
<dbReference type="PRINTS" id="PR00741">
    <property type="entry name" value="GLHYDRLASE29"/>
</dbReference>
<name>A0AAN7VH95_9COLE</name>
<evidence type="ECO:0000313" key="9">
    <source>
        <dbReference type="Proteomes" id="UP001329430"/>
    </source>
</evidence>
<keyword evidence="5" id="KW-0378">Hydrolase</keyword>
<evidence type="ECO:0000256" key="2">
    <source>
        <dbReference type="ARBA" id="ARBA00007951"/>
    </source>
</evidence>